<protein>
    <submittedName>
        <fullName evidence="3">Histidine kinase</fullName>
    </submittedName>
</protein>
<feature type="transmembrane region" description="Helical" evidence="1">
    <location>
        <begin position="263"/>
        <end position="287"/>
    </location>
</feature>
<dbReference type="InterPro" id="IPR050640">
    <property type="entry name" value="Bact_2-comp_sensor_kinase"/>
</dbReference>
<keyword evidence="3" id="KW-0808">Transferase</keyword>
<dbReference type="SUPFAM" id="SSF55874">
    <property type="entry name" value="ATPase domain of HSP90 chaperone/DNA topoisomerase II/histidine kinase"/>
    <property type="match status" value="1"/>
</dbReference>
<dbReference type="Proteomes" id="UP000190367">
    <property type="component" value="Unassembled WGS sequence"/>
</dbReference>
<feature type="transmembrane region" description="Helical" evidence="1">
    <location>
        <begin position="173"/>
        <end position="192"/>
    </location>
</feature>
<dbReference type="RefSeq" id="WP_078672072.1">
    <property type="nucleotide sequence ID" value="NZ_FUWZ01000005.1"/>
</dbReference>
<dbReference type="GO" id="GO:0016020">
    <property type="term" value="C:membrane"/>
    <property type="evidence" value="ECO:0007669"/>
    <property type="project" value="InterPro"/>
</dbReference>
<feature type="transmembrane region" description="Helical" evidence="1">
    <location>
        <begin position="91"/>
        <end position="114"/>
    </location>
</feature>
<dbReference type="Gene3D" id="3.30.565.10">
    <property type="entry name" value="Histidine kinase-like ATPase, C-terminal domain"/>
    <property type="match status" value="1"/>
</dbReference>
<evidence type="ECO:0000313" key="3">
    <source>
        <dbReference type="EMBL" id="SKA40765.1"/>
    </source>
</evidence>
<sequence>MDQFRKLEFGVASGIALLLLFGLLYPSIIYNVFELQQIYGHKFARYNQVFDYYIHYLLPAMARIIFVYSGFLMLNFVIVPRFLEQKKWWTGILLLLLTGLIFFLGMMVAGSYYNGYLFGVYDTVQGAHTHFAKSAFITTIFCGVLYVVYYYLRNAYFDYLHQRMLVNAQYRKIAREVLIFSGILLAMMALVFSDSRDAFWLMFFFGPVIISVAFILFYKIIPDFKAVHHNKRLFIRDVILLILGANFLMAMVVRAVHHGGVGMLGPILTFGVLICAGIVLPVTWFFYQSRQKQVVTVKKLQTALGHSTANLDFLRAQINPHFLFNALNTLYGTALQEEAPRTSEGIQKLGDMMRFMLHDNHLTKIPLDKEVAYLQNYIDLQRLRVMSSPDILIEVNIDDSQCQHEIAPMLLIPFVENAFKHGISLRHRSRIVISLSCNSEQLFFDVYNSVHQRPENDPERDSMGIGLNNVKERLALLYPNRHELSIRHTTSEFFVHLTIDVKD</sequence>
<name>A0A1T4TJY5_9BACT</name>
<feature type="transmembrane region" description="Helical" evidence="1">
    <location>
        <begin position="198"/>
        <end position="218"/>
    </location>
</feature>
<dbReference type="AlphaFoldDB" id="A0A1T4TJY5"/>
<evidence type="ECO:0000259" key="2">
    <source>
        <dbReference type="Pfam" id="PF06580"/>
    </source>
</evidence>
<dbReference type="InterPro" id="IPR036890">
    <property type="entry name" value="HATPase_C_sf"/>
</dbReference>
<gene>
    <name evidence="3" type="ORF">SAMN04488128_105265</name>
</gene>
<feature type="transmembrane region" description="Helical" evidence="1">
    <location>
        <begin position="238"/>
        <end position="257"/>
    </location>
</feature>
<dbReference type="PANTHER" id="PTHR34220">
    <property type="entry name" value="SENSOR HISTIDINE KINASE YPDA"/>
    <property type="match status" value="1"/>
</dbReference>
<keyword evidence="1" id="KW-0472">Membrane</keyword>
<reference evidence="4" key="1">
    <citation type="submission" date="2017-02" db="EMBL/GenBank/DDBJ databases">
        <authorList>
            <person name="Varghese N."/>
            <person name="Submissions S."/>
        </authorList>
    </citation>
    <scope>NUCLEOTIDE SEQUENCE [LARGE SCALE GENOMIC DNA]</scope>
    <source>
        <strain evidence="4">DSM 22224</strain>
    </source>
</reference>
<feature type="domain" description="Signal transduction histidine kinase internal region" evidence="2">
    <location>
        <begin position="309"/>
        <end position="385"/>
    </location>
</feature>
<evidence type="ECO:0000256" key="1">
    <source>
        <dbReference type="SAM" id="Phobius"/>
    </source>
</evidence>
<keyword evidence="1" id="KW-0812">Transmembrane</keyword>
<accession>A0A1T4TJY5</accession>
<dbReference type="PANTHER" id="PTHR34220:SF7">
    <property type="entry name" value="SENSOR HISTIDINE KINASE YPDA"/>
    <property type="match status" value="1"/>
</dbReference>
<dbReference type="InterPro" id="IPR010559">
    <property type="entry name" value="Sig_transdc_His_kin_internal"/>
</dbReference>
<evidence type="ECO:0000313" key="4">
    <source>
        <dbReference type="Proteomes" id="UP000190367"/>
    </source>
</evidence>
<dbReference type="GO" id="GO:0000155">
    <property type="term" value="F:phosphorelay sensor kinase activity"/>
    <property type="evidence" value="ECO:0007669"/>
    <property type="project" value="InterPro"/>
</dbReference>
<keyword evidence="3" id="KW-0418">Kinase</keyword>
<feature type="transmembrane region" description="Helical" evidence="1">
    <location>
        <begin position="53"/>
        <end position="79"/>
    </location>
</feature>
<keyword evidence="4" id="KW-1185">Reference proteome</keyword>
<feature type="transmembrane region" description="Helical" evidence="1">
    <location>
        <begin position="134"/>
        <end position="152"/>
    </location>
</feature>
<dbReference type="EMBL" id="FUWZ01000005">
    <property type="protein sequence ID" value="SKA40765.1"/>
    <property type="molecule type" value="Genomic_DNA"/>
</dbReference>
<feature type="transmembrane region" description="Helical" evidence="1">
    <location>
        <begin position="12"/>
        <end position="33"/>
    </location>
</feature>
<dbReference type="Pfam" id="PF06580">
    <property type="entry name" value="His_kinase"/>
    <property type="match status" value="1"/>
</dbReference>
<organism evidence="3 4">
    <name type="scientific">Chitinophaga eiseniae</name>
    <dbReference type="NCBI Taxonomy" id="634771"/>
    <lineage>
        <taxon>Bacteria</taxon>
        <taxon>Pseudomonadati</taxon>
        <taxon>Bacteroidota</taxon>
        <taxon>Chitinophagia</taxon>
        <taxon>Chitinophagales</taxon>
        <taxon>Chitinophagaceae</taxon>
        <taxon>Chitinophaga</taxon>
    </lineage>
</organism>
<proteinExistence type="predicted"/>
<dbReference type="STRING" id="634771.SAMN04488128_105265"/>
<keyword evidence="1" id="KW-1133">Transmembrane helix</keyword>